<gene>
    <name evidence="2" type="ORF">Ae201684_006838</name>
</gene>
<evidence type="ECO:0000313" key="3">
    <source>
        <dbReference type="Proteomes" id="UP000481153"/>
    </source>
</evidence>
<feature type="region of interest" description="Disordered" evidence="1">
    <location>
        <begin position="82"/>
        <end position="106"/>
    </location>
</feature>
<evidence type="ECO:0000313" key="2">
    <source>
        <dbReference type="EMBL" id="KAF0737028.1"/>
    </source>
</evidence>
<dbReference type="Proteomes" id="UP000481153">
    <property type="component" value="Unassembled WGS sequence"/>
</dbReference>
<dbReference type="AlphaFoldDB" id="A0A6G0XAA9"/>
<reference evidence="2 3" key="1">
    <citation type="submission" date="2019-07" db="EMBL/GenBank/DDBJ databases">
        <title>Genomics analysis of Aphanomyces spp. identifies a new class of oomycete effector associated with host adaptation.</title>
        <authorList>
            <person name="Gaulin E."/>
        </authorList>
    </citation>
    <scope>NUCLEOTIDE SEQUENCE [LARGE SCALE GENOMIC DNA]</scope>
    <source>
        <strain evidence="2 3">ATCC 201684</strain>
    </source>
</reference>
<organism evidence="2 3">
    <name type="scientific">Aphanomyces euteiches</name>
    <dbReference type="NCBI Taxonomy" id="100861"/>
    <lineage>
        <taxon>Eukaryota</taxon>
        <taxon>Sar</taxon>
        <taxon>Stramenopiles</taxon>
        <taxon>Oomycota</taxon>
        <taxon>Saprolegniomycetes</taxon>
        <taxon>Saprolegniales</taxon>
        <taxon>Verrucalvaceae</taxon>
        <taxon>Aphanomyces</taxon>
    </lineage>
</organism>
<feature type="compositionally biased region" description="Acidic residues" evidence="1">
    <location>
        <begin position="90"/>
        <end position="104"/>
    </location>
</feature>
<protein>
    <submittedName>
        <fullName evidence="2">Uncharacterized protein</fullName>
    </submittedName>
</protein>
<evidence type="ECO:0000256" key="1">
    <source>
        <dbReference type="SAM" id="MobiDB-lite"/>
    </source>
</evidence>
<accession>A0A6G0XAA9</accession>
<keyword evidence="3" id="KW-1185">Reference proteome</keyword>
<dbReference type="VEuPathDB" id="FungiDB:AeMF1_015974"/>
<feature type="region of interest" description="Disordered" evidence="1">
    <location>
        <begin position="117"/>
        <end position="136"/>
    </location>
</feature>
<dbReference type="EMBL" id="VJMJ01000085">
    <property type="protein sequence ID" value="KAF0737028.1"/>
    <property type="molecule type" value="Genomic_DNA"/>
</dbReference>
<comment type="caution">
    <text evidence="2">The sequence shown here is derived from an EMBL/GenBank/DDBJ whole genome shotgun (WGS) entry which is preliminary data.</text>
</comment>
<proteinExistence type="predicted"/>
<name>A0A6G0XAA9_9STRA</name>
<sequence length="177" mass="19816">MTTLAPTASAWGISPSTLSTPQVNLRSIMDETLALRLEHDQLLELEGQLPPIIVPEDSVNEEMDADFAYALALQLEEHTLARESRPLQVDPEDELNDDMGDDEAVIPLPRLRPGRVKTSLKSKTKSAAPKRSQMQPPVVQYVEEEEEMDLTGLYELFFVPSEAFNEVIHEMPFQADA</sequence>